<dbReference type="SUPFAM" id="SSF46689">
    <property type="entry name" value="Homeodomain-like"/>
    <property type="match status" value="1"/>
</dbReference>
<dbReference type="GO" id="GO:0003677">
    <property type="term" value="F:DNA binding"/>
    <property type="evidence" value="ECO:0007669"/>
    <property type="project" value="InterPro"/>
</dbReference>
<dbReference type="RefSeq" id="WP_130105366.1">
    <property type="nucleotide sequence ID" value="NZ_CP025781.1"/>
</dbReference>
<protein>
    <recommendedName>
        <fullName evidence="3">Transposase</fullName>
    </recommendedName>
</protein>
<dbReference type="Pfam" id="PF01527">
    <property type="entry name" value="HTH_Tnp_1"/>
    <property type="match status" value="1"/>
</dbReference>
<evidence type="ECO:0000313" key="1">
    <source>
        <dbReference type="EMBL" id="QBC42751.1"/>
    </source>
</evidence>
<dbReference type="GO" id="GO:0006313">
    <property type="term" value="P:DNA transposition"/>
    <property type="evidence" value="ECO:0007669"/>
    <property type="project" value="InterPro"/>
</dbReference>
<dbReference type="GO" id="GO:0004803">
    <property type="term" value="F:transposase activity"/>
    <property type="evidence" value="ECO:0007669"/>
    <property type="project" value="InterPro"/>
</dbReference>
<sequence>MPRIPKARKEGIVSKMLAPNPISIRQLALQENLSEATLYNWRNQLRQEGRPVPEHHRNGIKGRTKRY</sequence>
<dbReference type="InterPro" id="IPR009057">
    <property type="entry name" value="Homeodomain-like_sf"/>
</dbReference>
<reference evidence="1 2" key="1">
    <citation type="submission" date="2018-01" db="EMBL/GenBank/DDBJ databases">
        <title>Genome sequence of Iodobacter sp. strain PCH194 isolated from Indian Trans-Himalaya.</title>
        <authorList>
            <person name="Kumar V."/>
            <person name="Thakur V."/>
            <person name="Kumar S."/>
            <person name="Singh D."/>
        </authorList>
    </citation>
    <scope>NUCLEOTIDE SEQUENCE [LARGE SCALE GENOMIC DNA]</scope>
    <source>
        <strain evidence="1 2">PCH194</strain>
    </source>
</reference>
<evidence type="ECO:0000313" key="2">
    <source>
        <dbReference type="Proteomes" id="UP000515917"/>
    </source>
</evidence>
<organism evidence="1 2">
    <name type="scientific">Iodobacter fluviatilis</name>
    <dbReference type="NCBI Taxonomy" id="537"/>
    <lineage>
        <taxon>Bacteria</taxon>
        <taxon>Pseudomonadati</taxon>
        <taxon>Pseudomonadota</taxon>
        <taxon>Betaproteobacteria</taxon>
        <taxon>Neisseriales</taxon>
        <taxon>Chitinibacteraceae</taxon>
        <taxon>Iodobacter</taxon>
    </lineage>
</organism>
<dbReference type="EMBL" id="CP025781">
    <property type="protein sequence ID" value="QBC42751.1"/>
    <property type="molecule type" value="Genomic_DNA"/>
</dbReference>
<name>A0A7G3G627_9NEIS</name>
<proteinExistence type="predicted"/>
<dbReference type="KEGG" id="ifl:C1H71_03745"/>
<keyword evidence="2" id="KW-1185">Reference proteome</keyword>
<gene>
    <name evidence="1" type="ORF">C1H71_03745</name>
</gene>
<dbReference type="Proteomes" id="UP000515917">
    <property type="component" value="Chromosome"/>
</dbReference>
<dbReference type="AlphaFoldDB" id="A0A7G3G627"/>
<evidence type="ECO:0008006" key="3">
    <source>
        <dbReference type="Google" id="ProtNLM"/>
    </source>
</evidence>
<dbReference type="InterPro" id="IPR002514">
    <property type="entry name" value="Transposase_8"/>
</dbReference>
<accession>A0A7G3G627</accession>